<name>A0A699GJR2_TANCI</name>
<gene>
    <name evidence="1" type="ORF">Tci_001589</name>
</gene>
<dbReference type="PANTHER" id="PTHR48475">
    <property type="entry name" value="RIBONUCLEASE H"/>
    <property type="match status" value="1"/>
</dbReference>
<accession>A0A699GJR2</accession>
<dbReference type="GO" id="GO:0003964">
    <property type="term" value="F:RNA-directed DNA polymerase activity"/>
    <property type="evidence" value="ECO:0007669"/>
    <property type="project" value="UniProtKB-KW"/>
</dbReference>
<organism evidence="1">
    <name type="scientific">Tanacetum cinerariifolium</name>
    <name type="common">Dalmatian daisy</name>
    <name type="synonym">Chrysanthemum cinerariifolium</name>
    <dbReference type="NCBI Taxonomy" id="118510"/>
    <lineage>
        <taxon>Eukaryota</taxon>
        <taxon>Viridiplantae</taxon>
        <taxon>Streptophyta</taxon>
        <taxon>Embryophyta</taxon>
        <taxon>Tracheophyta</taxon>
        <taxon>Spermatophyta</taxon>
        <taxon>Magnoliopsida</taxon>
        <taxon>eudicotyledons</taxon>
        <taxon>Gunneridae</taxon>
        <taxon>Pentapetalae</taxon>
        <taxon>asterids</taxon>
        <taxon>campanulids</taxon>
        <taxon>Asterales</taxon>
        <taxon>Asteraceae</taxon>
        <taxon>Asteroideae</taxon>
        <taxon>Anthemideae</taxon>
        <taxon>Anthemidinae</taxon>
        <taxon>Tanacetum</taxon>
    </lineage>
</organism>
<keyword evidence="1" id="KW-0695">RNA-directed DNA polymerase</keyword>
<dbReference type="EMBL" id="BKCJ010000084">
    <property type="protein sequence ID" value="GEU29611.1"/>
    <property type="molecule type" value="Genomic_DNA"/>
</dbReference>
<comment type="caution">
    <text evidence="1">The sequence shown here is derived from an EMBL/GenBank/DDBJ whole genome shotgun (WGS) entry which is preliminary data.</text>
</comment>
<dbReference type="AlphaFoldDB" id="A0A699GJR2"/>
<proteinExistence type="predicted"/>
<protein>
    <submittedName>
        <fullName evidence="1">Reverse transcriptase domain-containing protein</fullName>
    </submittedName>
</protein>
<keyword evidence="1" id="KW-0548">Nucleotidyltransferase</keyword>
<dbReference type="PANTHER" id="PTHR48475:SF2">
    <property type="entry name" value="RIBONUCLEASE H"/>
    <property type="match status" value="1"/>
</dbReference>
<sequence>MLSVNSFDDLLQACQGVVEVVKDKSIMQREVIDITQEEGDSCTLPLREYLQLRKLPDDPQNARKTRIKAPLYKIIDETLYQRSYLSPWLRCVKVAQAKSIIQEVHQGGARFLIVAIDYFTKLVEAKPLASTTGKHIERFRLRIVLNFIKSAKSQTSSTQE</sequence>
<evidence type="ECO:0000313" key="1">
    <source>
        <dbReference type="EMBL" id="GEU29611.1"/>
    </source>
</evidence>
<reference evidence="1" key="1">
    <citation type="journal article" date="2019" name="Sci. Rep.">
        <title>Draft genome of Tanacetum cinerariifolium, the natural source of mosquito coil.</title>
        <authorList>
            <person name="Yamashiro T."/>
            <person name="Shiraishi A."/>
            <person name="Satake H."/>
            <person name="Nakayama K."/>
        </authorList>
    </citation>
    <scope>NUCLEOTIDE SEQUENCE</scope>
</reference>
<keyword evidence="1" id="KW-0808">Transferase</keyword>